<dbReference type="EC" id="1.3.5.1" evidence="4"/>
<keyword evidence="12" id="KW-0003">3Fe-4S</keyword>
<dbReference type="Pfam" id="PF13183">
    <property type="entry name" value="Fer4_8"/>
    <property type="match status" value="1"/>
</dbReference>
<evidence type="ECO:0000256" key="4">
    <source>
        <dbReference type="ARBA" id="ARBA00012792"/>
    </source>
</evidence>
<evidence type="ECO:0000256" key="11">
    <source>
        <dbReference type="ARBA" id="ARBA00023014"/>
    </source>
</evidence>
<dbReference type="PANTHER" id="PTHR11921">
    <property type="entry name" value="SUCCINATE DEHYDROGENASE IRON-SULFUR PROTEIN"/>
    <property type="match status" value="1"/>
</dbReference>
<comment type="caution">
    <text evidence="15">The sequence shown here is derived from an EMBL/GenBank/DDBJ whole genome shotgun (WGS) entry which is preliminary data.</text>
</comment>
<reference evidence="15" key="1">
    <citation type="journal article" date="2021" name="PeerJ">
        <title>Extensive microbial diversity within the chicken gut microbiome revealed by metagenomics and culture.</title>
        <authorList>
            <person name="Gilroy R."/>
            <person name="Ravi A."/>
            <person name="Getino M."/>
            <person name="Pursley I."/>
            <person name="Horton D.L."/>
            <person name="Alikhan N.F."/>
            <person name="Baker D."/>
            <person name="Gharbi K."/>
            <person name="Hall N."/>
            <person name="Watson M."/>
            <person name="Adriaenssens E.M."/>
            <person name="Foster-Nyarko E."/>
            <person name="Jarju S."/>
            <person name="Secka A."/>
            <person name="Antonio M."/>
            <person name="Oren A."/>
            <person name="Chaudhuri R.R."/>
            <person name="La Ragione R."/>
            <person name="Hildebrand F."/>
            <person name="Pallen M.J."/>
        </authorList>
    </citation>
    <scope>NUCLEOTIDE SEQUENCE</scope>
    <source>
        <strain evidence="15">ChiHjej8B7-25341</strain>
    </source>
</reference>
<comment type="cofactor">
    <cofactor evidence="13">
        <name>[2Fe-2S] cluster</name>
        <dbReference type="ChEBI" id="CHEBI:190135"/>
    </cofactor>
</comment>
<dbReference type="InterPro" id="IPR004489">
    <property type="entry name" value="Succ_DH/fum_Rdtase_Fe-S"/>
</dbReference>
<feature type="domain" description="4Fe-4S ferredoxin-type" evidence="14">
    <location>
        <begin position="135"/>
        <end position="164"/>
    </location>
</feature>
<comment type="cofactor">
    <cofactor evidence="2">
        <name>[4Fe-4S] cluster</name>
        <dbReference type="ChEBI" id="CHEBI:49883"/>
    </cofactor>
</comment>
<dbReference type="GO" id="GO:0009055">
    <property type="term" value="F:electron transfer activity"/>
    <property type="evidence" value="ECO:0007669"/>
    <property type="project" value="InterPro"/>
</dbReference>
<dbReference type="InterPro" id="IPR025192">
    <property type="entry name" value="Succ_DH/fum_Rdtase_N"/>
</dbReference>
<evidence type="ECO:0000256" key="2">
    <source>
        <dbReference type="ARBA" id="ARBA00001966"/>
    </source>
</evidence>
<keyword evidence="11" id="KW-0411">Iron-sulfur</keyword>
<accession>A0A9D2QY94</accession>
<keyword evidence="6" id="KW-0816">Tricarboxylic acid cycle</keyword>
<dbReference type="GO" id="GO:0051537">
    <property type="term" value="F:2 iron, 2 sulfur cluster binding"/>
    <property type="evidence" value="ECO:0007669"/>
    <property type="project" value="UniProtKB-KW"/>
</dbReference>
<keyword evidence="9" id="KW-0560">Oxidoreductase</keyword>
<dbReference type="InterPro" id="IPR012675">
    <property type="entry name" value="Beta-grasp_dom_sf"/>
</dbReference>
<evidence type="ECO:0000256" key="1">
    <source>
        <dbReference type="ARBA" id="ARBA00001927"/>
    </source>
</evidence>
<gene>
    <name evidence="15" type="ORF">H9912_00400</name>
</gene>
<dbReference type="PROSITE" id="PS00198">
    <property type="entry name" value="4FE4S_FER_1"/>
    <property type="match status" value="1"/>
</dbReference>
<dbReference type="Gene3D" id="3.10.20.30">
    <property type="match status" value="1"/>
</dbReference>
<evidence type="ECO:0000256" key="5">
    <source>
        <dbReference type="ARBA" id="ARBA00022485"/>
    </source>
</evidence>
<evidence type="ECO:0000256" key="3">
    <source>
        <dbReference type="ARBA" id="ARBA00009433"/>
    </source>
</evidence>
<evidence type="ECO:0000256" key="8">
    <source>
        <dbReference type="ARBA" id="ARBA00022723"/>
    </source>
</evidence>
<dbReference type="InterPro" id="IPR017896">
    <property type="entry name" value="4Fe4S_Fe-S-bd"/>
</dbReference>
<comment type="cofactor">
    <cofactor evidence="1">
        <name>[3Fe-4S] cluster</name>
        <dbReference type="ChEBI" id="CHEBI:21137"/>
    </cofactor>
</comment>
<evidence type="ECO:0000259" key="14">
    <source>
        <dbReference type="PROSITE" id="PS51379"/>
    </source>
</evidence>
<evidence type="ECO:0000256" key="9">
    <source>
        <dbReference type="ARBA" id="ARBA00023002"/>
    </source>
</evidence>
<dbReference type="GO" id="GO:0006099">
    <property type="term" value="P:tricarboxylic acid cycle"/>
    <property type="evidence" value="ECO:0007669"/>
    <property type="project" value="UniProtKB-KW"/>
</dbReference>
<evidence type="ECO:0000256" key="13">
    <source>
        <dbReference type="ARBA" id="ARBA00034078"/>
    </source>
</evidence>
<dbReference type="GO" id="GO:0008177">
    <property type="term" value="F:succinate dehydrogenase (quinone) activity"/>
    <property type="evidence" value="ECO:0007669"/>
    <property type="project" value="UniProtKB-EC"/>
</dbReference>
<dbReference type="InterPro" id="IPR017900">
    <property type="entry name" value="4Fe4S_Fe_S_CS"/>
</dbReference>
<dbReference type="InterPro" id="IPR009051">
    <property type="entry name" value="Helical_ferredxn"/>
</dbReference>
<evidence type="ECO:0000256" key="6">
    <source>
        <dbReference type="ARBA" id="ARBA00022532"/>
    </source>
</evidence>
<keyword evidence="8" id="KW-0479">Metal-binding</keyword>
<proteinExistence type="inferred from homology"/>
<protein>
    <recommendedName>
        <fullName evidence="4">succinate dehydrogenase</fullName>
        <ecNumber evidence="4">1.3.5.1</ecNumber>
    </recommendedName>
</protein>
<keyword evidence="10" id="KW-0408">Iron</keyword>
<dbReference type="NCBIfam" id="TIGR00384">
    <property type="entry name" value="dhsB"/>
    <property type="match status" value="1"/>
</dbReference>
<dbReference type="SUPFAM" id="SSF54292">
    <property type="entry name" value="2Fe-2S ferredoxin-like"/>
    <property type="match status" value="1"/>
</dbReference>
<dbReference type="Pfam" id="PF13085">
    <property type="entry name" value="Fer2_3"/>
    <property type="match status" value="1"/>
</dbReference>
<evidence type="ECO:0000256" key="12">
    <source>
        <dbReference type="ARBA" id="ARBA00023291"/>
    </source>
</evidence>
<organism evidence="15 16">
    <name type="scientific">Candidatus Eisenbergiella stercorigallinarum</name>
    <dbReference type="NCBI Taxonomy" id="2838557"/>
    <lineage>
        <taxon>Bacteria</taxon>
        <taxon>Bacillati</taxon>
        <taxon>Bacillota</taxon>
        <taxon>Clostridia</taxon>
        <taxon>Lachnospirales</taxon>
        <taxon>Lachnospiraceae</taxon>
        <taxon>Eisenbergiella</taxon>
    </lineage>
</organism>
<evidence type="ECO:0000256" key="7">
    <source>
        <dbReference type="ARBA" id="ARBA00022714"/>
    </source>
</evidence>
<dbReference type="GO" id="GO:0051538">
    <property type="term" value="F:3 iron, 4 sulfur cluster binding"/>
    <property type="evidence" value="ECO:0007669"/>
    <property type="project" value="UniProtKB-KW"/>
</dbReference>
<dbReference type="GO" id="GO:0046872">
    <property type="term" value="F:metal ion binding"/>
    <property type="evidence" value="ECO:0007669"/>
    <property type="project" value="UniProtKB-KW"/>
</dbReference>
<dbReference type="Proteomes" id="UP000823851">
    <property type="component" value="Unassembled WGS sequence"/>
</dbReference>
<name>A0A9D2QY94_9FIRM</name>
<dbReference type="Gene3D" id="1.10.1060.10">
    <property type="entry name" value="Alpha-helical ferredoxin"/>
    <property type="match status" value="1"/>
</dbReference>
<dbReference type="SUPFAM" id="SSF46548">
    <property type="entry name" value="alpha-helical ferredoxin"/>
    <property type="match status" value="1"/>
</dbReference>
<evidence type="ECO:0000313" key="16">
    <source>
        <dbReference type="Proteomes" id="UP000823851"/>
    </source>
</evidence>
<dbReference type="InterPro" id="IPR036010">
    <property type="entry name" value="2Fe-2S_ferredoxin-like_sf"/>
</dbReference>
<keyword evidence="7" id="KW-0001">2Fe-2S</keyword>
<dbReference type="PANTHER" id="PTHR11921:SF29">
    <property type="entry name" value="SUCCINATE DEHYDROGENASE [UBIQUINONE] IRON-SULFUR SUBUNIT, MITOCHONDRIAL"/>
    <property type="match status" value="1"/>
</dbReference>
<dbReference type="GO" id="GO:0022904">
    <property type="term" value="P:respiratory electron transport chain"/>
    <property type="evidence" value="ECO:0007669"/>
    <property type="project" value="TreeGrafter"/>
</dbReference>
<comment type="similarity">
    <text evidence="3">Belongs to the succinate dehydrogenase/fumarate reductase iron-sulfur protein family.</text>
</comment>
<dbReference type="EMBL" id="DWUW01000012">
    <property type="protein sequence ID" value="HJD30382.1"/>
    <property type="molecule type" value="Genomic_DNA"/>
</dbReference>
<evidence type="ECO:0000256" key="10">
    <source>
        <dbReference type="ARBA" id="ARBA00023004"/>
    </source>
</evidence>
<dbReference type="PROSITE" id="PS51379">
    <property type="entry name" value="4FE4S_FER_2"/>
    <property type="match status" value="1"/>
</dbReference>
<evidence type="ECO:0000313" key="15">
    <source>
        <dbReference type="EMBL" id="HJD30382.1"/>
    </source>
</evidence>
<dbReference type="GO" id="GO:0051539">
    <property type="term" value="F:4 iron, 4 sulfur cluster binding"/>
    <property type="evidence" value="ECO:0007669"/>
    <property type="project" value="UniProtKB-KW"/>
</dbReference>
<dbReference type="AlphaFoldDB" id="A0A9D2QY94"/>
<dbReference type="InterPro" id="IPR050573">
    <property type="entry name" value="SDH/FRD_Iron-Sulfur"/>
</dbReference>
<keyword evidence="5" id="KW-0004">4Fe-4S</keyword>
<sequence>MKIKIRRQDTADSAPYWQTFAFADEGRITAAGILDRLNYRDDLTDENGVPCRRIRWECSCMQKMCGGCAMVINGRPGLACGTFIDTGQSSLLVLEPLTKFPVVTDLVVDRSILQEYQREAMMYLGTRATPDQKEYARQYSAAKCLRCGLCLEVCPNYVPSSREFFGASFVNSAYLLYSSSEDRKKEIRKQYARHFEAGCSKSLACRDICPAHLPTLSSIAYMNRHSR</sequence>
<reference evidence="15" key="2">
    <citation type="submission" date="2021-04" db="EMBL/GenBank/DDBJ databases">
        <authorList>
            <person name="Gilroy R."/>
        </authorList>
    </citation>
    <scope>NUCLEOTIDE SEQUENCE</scope>
    <source>
        <strain evidence="15">ChiHjej8B7-25341</strain>
    </source>
</reference>